<dbReference type="SUPFAM" id="SSF53474">
    <property type="entry name" value="alpha/beta-Hydrolases"/>
    <property type="match status" value="1"/>
</dbReference>
<proteinExistence type="predicted"/>
<evidence type="ECO:0000313" key="1">
    <source>
        <dbReference type="EMBL" id="MTR66835.1"/>
    </source>
</evidence>
<organism evidence="2">
    <name type="scientific">Streptococcus parasanguinis</name>
    <dbReference type="NCBI Taxonomy" id="1318"/>
    <lineage>
        <taxon>Bacteria</taxon>
        <taxon>Bacillati</taxon>
        <taxon>Bacillota</taxon>
        <taxon>Bacilli</taxon>
        <taxon>Lactobacillales</taxon>
        <taxon>Streptococcaceae</taxon>
        <taxon>Streptococcus</taxon>
    </lineage>
</organism>
<dbReference type="RefSeq" id="WP_155127176.1">
    <property type="nucleotide sequence ID" value="NZ_WMYY01000005.1"/>
</dbReference>
<accession>A0A6A8V9F0</accession>
<dbReference type="EMBL" id="WMZE01000003">
    <property type="protein sequence ID" value="MTS01677.1"/>
    <property type="molecule type" value="Genomic_DNA"/>
</dbReference>
<dbReference type="EMBL" id="WMYY01000005">
    <property type="protein sequence ID" value="MTR66835.1"/>
    <property type="molecule type" value="Genomic_DNA"/>
</dbReference>
<evidence type="ECO:0000313" key="3">
    <source>
        <dbReference type="Proteomes" id="UP000460220"/>
    </source>
</evidence>
<gene>
    <name evidence="1" type="ORF">GMC73_06170</name>
    <name evidence="2" type="ORF">GMC90_07625</name>
</gene>
<comment type="caution">
    <text evidence="2">The sequence shown here is derived from an EMBL/GenBank/DDBJ whole genome shotgun (WGS) entry which is preliminary data.</text>
</comment>
<reference evidence="2 3" key="1">
    <citation type="journal article" date="2019" name="Nat. Med.">
        <title>A library of human gut bacterial isolates paired with longitudinal multiomics data enables mechanistic microbiome research.</title>
        <authorList>
            <person name="Poyet M."/>
            <person name="Groussin M."/>
            <person name="Gibbons S.M."/>
            <person name="Avila-Pacheco J."/>
            <person name="Jiang X."/>
            <person name="Kearney S.M."/>
            <person name="Perrotta A.R."/>
            <person name="Berdy B."/>
            <person name="Zhao S."/>
            <person name="Lieberman T.D."/>
            <person name="Swanson P.K."/>
            <person name="Smith M."/>
            <person name="Roesemann S."/>
            <person name="Alexander J.E."/>
            <person name="Rich S.A."/>
            <person name="Livny J."/>
            <person name="Vlamakis H."/>
            <person name="Clish C."/>
            <person name="Bullock K."/>
            <person name="Deik A."/>
            <person name="Scott J."/>
            <person name="Pierce K.A."/>
            <person name="Xavier R.J."/>
            <person name="Alm E.J."/>
        </authorList>
    </citation>
    <scope>NUCLEOTIDE SEQUENCE</scope>
    <source>
        <strain evidence="1 3">BIOML-A12</strain>
        <strain evidence="2">BIOML-A6</strain>
    </source>
</reference>
<protein>
    <recommendedName>
        <fullName evidence="4">DUF2974 domain-containing protein</fullName>
    </recommendedName>
</protein>
<sequence>MVFNDEQKNDIAWQEYTKYKVGNKVKIDTDNKKKTIGYVSEVFGQAPEEDMVSSLEDLKARFQGALSGLNGYIVTDKKITHETRPEDVHEVTILFEGSEAKFDKNFMGAVDDWVLTDAPTALQISMAKRLGIKTGKISQLDAASKEVKAAMDRYPNARFKFYAHSLGGLNLQASLGSLEDKYLNRVDGAYIYEAPNLYPQLSDAEKKQVDKIKYKIFNFIDKRDLVTWEHSEEGNEGVVGTLIRIDSKDAGNLGKQHMWGGYDYKSGYLNVKEESLDDYRLARIKQTKEQLQLKKQALETWKKSGLSGSDLIFMDTTQAMGIVESLKEFALIASDYILAVCDFRIADIKGTWETLLASCRSTVSGTRCTESDIISALSQIGATKETIETNRITELEKIKKDTLKIKESIFSLSTDIAKGIATVIGTDVALASQLQLQW</sequence>
<evidence type="ECO:0008006" key="4">
    <source>
        <dbReference type="Google" id="ProtNLM"/>
    </source>
</evidence>
<dbReference type="Proteomes" id="UP000460220">
    <property type="component" value="Unassembled WGS sequence"/>
</dbReference>
<evidence type="ECO:0000313" key="2">
    <source>
        <dbReference type="EMBL" id="MTS01677.1"/>
    </source>
</evidence>
<name>A0A6A8V9F0_STRPA</name>
<dbReference type="InterPro" id="IPR029058">
    <property type="entry name" value="AB_hydrolase_fold"/>
</dbReference>
<dbReference type="AlphaFoldDB" id="A0A6A8V9F0"/>